<comment type="caution">
    <text evidence="2">The sequence shown here is derived from an EMBL/GenBank/DDBJ whole genome shotgun (WGS) entry which is preliminary data.</text>
</comment>
<evidence type="ECO:0000313" key="2">
    <source>
        <dbReference type="EMBL" id="KAF7720748.1"/>
    </source>
</evidence>
<dbReference type="Proteomes" id="UP000605846">
    <property type="component" value="Unassembled WGS sequence"/>
</dbReference>
<evidence type="ECO:0000256" key="1">
    <source>
        <dbReference type="SAM" id="MobiDB-lite"/>
    </source>
</evidence>
<proteinExistence type="predicted"/>
<dbReference type="AlphaFoldDB" id="A0A8H7ELS0"/>
<evidence type="ECO:0000313" key="3">
    <source>
        <dbReference type="Proteomes" id="UP000605846"/>
    </source>
</evidence>
<dbReference type="EMBL" id="JABAYA010000377">
    <property type="protein sequence ID" value="KAF7720748.1"/>
    <property type="molecule type" value="Genomic_DNA"/>
</dbReference>
<organism evidence="2 3">
    <name type="scientific">Apophysomyces ossiformis</name>
    <dbReference type="NCBI Taxonomy" id="679940"/>
    <lineage>
        <taxon>Eukaryota</taxon>
        <taxon>Fungi</taxon>
        <taxon>Fungi incertae sedis</taxon>
        <taxon>Mucoromycota</taxon>
        <taxon>Mucoromycotina</taxon>
        <taxon>Mucoromycetes</taxon>
        <taxon>Mucorales</taxon>
        <taxon>Mucorineae</taxon>
        <taxon>Mucoraceae</taxon>
        <taxon>Apophysomyces</taxon>
    </lineage>
</organism>
<protein>
    <submittedName>
        <fullName evidence="2">Uncharacterized protein</fullName>
    </submittedName>
</protein>
<feature type="compositionally biased region" description="Polar residues" evidence="1">
    <location>
        <begin position="71"/>
        <end position="87"/>
    </location>
</feature>
<reference evidence="2" key="1">
    <citation type="submission" date="2020-01" db="EMBL/GenBank/DDBJ databases">
        <title>Genome Sequencing of Three Apophysomyces-Like Fungal Strains Confirms a Novel Fungal Genus in the Mucoromycota with divergent Burkholderia-like Endosymbiotic Bacteria.</title>
        <authorList>
            <person name="Stajich J.E."/>
            <person name="Macias A.M."/>
            <person name="Carter-House D."/>
            <person name="Lovett B."/>
            <person name="Kasson L.R."/>
            <person name="Berry K."/>
            <person name="Grigoriev I."/>
            <person name="Chang Y."/>
            <person name="Spatafora J."/>
            <person name="Kasson M.T."/>
        </authorList>
    </citation>
    <scope>NUCLEOTIDE SEQUENCE</scope>
    <source>
        <strain evidence="2">NRRL A-21654</strain>
    </source>
</reference>
<feature type="non-terminal residue" evidence="2">
    <location>
        <position position="281"/>
    </location>
</feature>
<name>A0A8H7ELS0_9FUNG</name>
<gene>
    <name evidence="2" type="ORF">EC973_006168</name>
</gene>
<accession>A0A8H7ELS0</accession>
<keyword evidence="3" id="KW-1185">Reference proteome</keyword>
<feature type="region of interest" description="Disordered" evidence="1">
    <location>
        <begin position="65"/>
        <end position="89"/>
    </location>
</feature>
<sequence length="281" mass="32461">RILETIDEEGNDHEEDYDEKLTKRVQEEITRLHSIRDLAQRTIVKTQEQQKKAINNKILSKKRQISDDEYSANSDNHTETSTISVTEHSIPAESASSEDEYFYNANNSMTIDARSESEVDHMEEIQQPTVDHIRITLEEFNQLAESYQDPLERAKLVFGSMDQRSTRLISLDFESYKTWMVDDLQIHYDINLIFSVGTSILLLFECGRLETVEKRMSTIEWNCFYDQVLYPACKDSLPLEVVARIPIDSKAICLGVAGAVTPLHIFGKYVLRYTRNVIVKL</sequence>